<dbReference type="NCBIfam" id="TIGR00447">
    <property type="entry name" value="pth"/>
    <property type="match status" value="1"/>
</dbReference>
<dbReference type="GO" id="GO:0005737">
    <property type="term" value="C:cytoplasm"/>
    <property type="evidence" value="ECO:0007669"/>
    <property type="project" value="UniProtKB-SubCell"/>
</dbReference>
<dbReference type="GO" id="GO:0006515">
    <property type="term" value="P:protein quality control for misfolded or incompletely synthesized proteins"/>
    <property type="evidence" value="ECO:0007669"/>
    <property type="project" value="UniProtKB-UniRule"/>
</dbReference>
<comment type="function">
    <text evidence="8">Catalyzes the release of premature peptidyl moieties from peptidyl-tRNA molecules trapped in stalled 50S ribosomal subunits, and thus maintains levels of free tRNAs and 50S ribosomes.</text>
</comment>
<comment type="catalytic activity">
    <reaction evidence="6 8 9">
        <text>an N-acyl-L-alpha-aminoacyl-tRNA + H2O = an N-acyl-L-amino acid + a tRNA + H(+)</text>
        <dbReference type="Rhea" id="RHEA:54448"/>
        <dbReference type="Rhea" id="RHEA-COMP:10123"/>
        <dbReference type="Rhea" id="RHEA-COMP:13883"/>
        <dbReference type="ChEBI" id="CHEBI:15377"/>
        <dbReference type="ChEBI" id="CHEBI:15378"/>
        <dbReference type="ChEBI" id="CHEBI:59874"/>
        <dbReference type="ChEBI" id="CHEBI:78442"/>
        <dbReference type="ChEBI" id="CHEBI:138191"/>
        <dbReference type="EC" id="3.1.1.29"/>
    </reaction>
</comment>
<comment type="caution">
    <text evidence="11">The sequence shown here is derived from an EMBL/GenBank/DDBJ whole genome shotgun (WGS) entry which is preliminary data.</text>
</comment>
<comment type="similarity">
    <text evidence="5 8 10">Belongs to the PTH family.</text>
</comment>
<keyword evidence="8" id="KW-0963">Cytoplasm</keyword>
<protein>
    <recommendedName>
        <fullName evidence="7 8">Peptidyl-tRNA hydrolase</fullName>
        <shortName evidence="8">Pth</shortName>
        <ecNumber evidence="1 8">3.1.1.29</ecNumber>
    </recommendedName>
</protein>
<feature type="site" description="Discriminates between blocked and unblocked aminoacyl-tRNA" evidence="8">
    <location>
        <position position="9"/>
    </location>
</feature>
<keyword evidence="2 8" id="KW-0820">tRNA-binding</keyword>
<dbReference type="HAMAP" id="MF_00083">
    <property type="entry name" value="Pept_tRNA_hydro_bact"/>
    <property type="match status" value="1"/>
</dbReference>
<dbReference type="CDD" id="cd00462">
    <property type="entry name" value="PTH"/>
    <property type="match status" value="1"/>
</dbReference>
<dbReference type="GO" id="GO:0000049">
    <property type="term" value="F:tRNA binding"/>
    <property type="evidence" value="ECO:0007669"/>
    <property type="project" value="UniProtKB-UniRule"/>
</dbReference>
<evidence type="ECO:0000256" key="5">
    <source>
        <dbReference type="ARBA" id="ARBA00038063"/>
    </source>
</evidence>
<dbReference type="SUPFAM" id="SSF53178">
    <property type="entry name" value="Peptidyl-tRNA hydrolase-like"/>
    <property type="match status" value="1"/>
</dbReference>
<evidence type="ECO:0000256" key="2">
    <source>
        <dbReference type="ARBA" id="ARBA00022555"/>
    </source>
</evidence>
<dbReference type="InterPro" id="IPR018171">
    <property type="entry name" value="Pept_tRNA_hydro_CS"/>
</dbReference>
<feature type="site" description="Stabilizes the basic form of H active site to accept a proton" evidence="8">
    <location>
        <position position="91"/>
    </location>
</feature>
<dbReference type="InterPro" id="IPR001328">
    <property type="entry name" value="Pept_tRNA_hydro"/>
</dbReference>
<dbReference type="Proteomes" id="UP000294813">
    <property type="component" value="Unassembled WGS sequence"/>
</dbReference>
<dbReference type="PANTHER" id="PTHR17224:SF1">
    <property type="entry name" value="PEPTIDYL-TRNA HYDROLASE"/>
    <property type="match status" value="1"/>
</dbReference>
<dbReference type="Gene3D" id="3.40.50.1470">
    <property type="entry name" value="Peptidyl-tRNA hydrolase"/>
    <property type="match status" value="1"/>
</dbReference>
<dbReference type="FunFam" id="3.40.50.1470:FF:000001">
    <property type="entry name" value="Peptidyl-tRNA hydrolase"/>
    <property type="match status" value="1"/>
</dbReference>
<reference evidence="11 12" key="1">
    <citation type="submission" date="2019-03" db="EMBL/GenBank/DDBJ databases">
        <title>Genomic Encyclopedia of Type Strains, Phase IV (KMG-IV): sequencing the most valuable type-strain genomes for metagenomic binning, comparative biology and taxonomic classification.</title>
        <authorList>
            <person name="Goeker M."/>
        </authorList>
    </citation>
    <scope>NUCLEOTIDE SEQUENCE [LARGE SCALE GENOMIC DNA]</scope>
    <source>
        <strain evidence="11 12">DSM 11170</strain>
    </source>
</reference>
<comment type="subcellular location">
    <subcellularLocation>
        <location evidence="8">Cytoplasm</location>
    </subcellularLocation>
</comment>
<proteinExistence type="inferred from homology"/>
<feature type="binding site" evidence="8">
    <location>
        <position position="64"/>
    </location>
    <ligand>
        <name>tRNA</name>
        <dbReference type="ChEBI" id="CHEBI:17843"/>
    </ligand>
</feature>
<evidence type="ECO:0000256" key="10">
    <source>
        <dbReference type="RuleBase" id="RU004320"/>
    </source>
</evidence>
<sequence>MKVIVGLGNPGRQYASTRHNIGFMVVDELADRWGCAPFVSRFRGLVTEARMEGQKVLLLKPETFMNLSGEAVGEAVRFFKVDPKDILVIHDDLDLPPGRLRGREKGRSGGHNGLKSLIAHLGGENFPRLKMGIGRPVQGSSAAFVLQNFAVDEAEVVETMIGQACQAAELWVRQGMLEVMNRFNREGEPPKNPSA</sequence>
<evidence type="ECO:0000256" key="9">
    <source>
        <dbReference type="RuleBase" id="RU000673"/>
    </source>
</evidence>
<dbReference type="PROSITE" id="PS01195">
    <property type="entry name" value="PEPT_TRNA_HYDROL_1"/>
    <property type="match status" value="1"/>
</dbReference>
<dbReference type="GO" id="GO:0004045">
    <property type="term" value="F:peptidyl-tRNA hydrolase activity"/>
    <property type="evidence" value="ECO:0007669"/>
    <property type="project" value="UniProtKB-UniRule"/>
</dbReference>
<dbReference type="RefSeq" id="WP_131918047.1">
    <property type="nucleotide sequence ID" value="NZ_JAOQNU010000003.1"/>
</dbReference>
<dbReference type="OrthoDB" id="9800507at2"/>
<comment type="subunit">
    <text evidence="8">Monomer.</text>
</comment>
<keyword evidence="3 8" id="KW-0378">Hydrolase</keyword>
<keyword evidence="4 8" id="KW-0694">RNA-binding</keyword>
<name>A0A4R2S7S2_9FIRM</name>
<evidence type="ECO:0000256" key="8">
    <source>
        <dbReference type="HAMAP-Rule" id="MF_00083"/>
    </source>
</evidence>
<dbReference type="AlphaFoldDB" id="A0A4R2S7S2"/>
<dbReference type="GO" id="GO:0072344">
    <property type="term" value="P:rescue of stalled ribosome"/>
    <property type="evidence" value="ECO:0007669"/>
    <property type="project" value="UniProtKB-UniRule"/>
</dbReference>
<feature type="binding site" evidence="8">
    <location>
        <position position="66"/>
    </location>
    <ligand>
        <name>tRNA</name>
        <dbReference type="ChEBI" id="CHEBI:17843"/>
    </ligand>
</feature>
<dbReference type="Pfam" id="PF01195">
    <property type="entry name" value="Pept_tRNA_hydro"/>
    <property type="match status" value="1"/>
</dbReference>
<dbReference type="EMBL" id="SLXT01000003">
    <property type="protein sequence ID" value="TCP68451.1"/>
    <property type="molecule type" value="Genomic_DNA"/>
</dbReference>
<accession>A0A4R2S7S2</accession>
<gene>
    <name evidence="8" type="primary">pth</name>
    <name evidence="11" type="ORF">EDD73_10382</name>
</gene>
<feature type="binding site" evidence="8">
    <location>
        <position position="112"/>
    </location>
    <ligand>
        <name>tRNA</name>
        <dbReference type="ChEBI" id="CHEBI:17843"/>
    </ligand>
</feature>
<evidence type="ECO:0000313" key="12">
    <source>
        <dbReference type="Proteomes" id="UP000294813"/>
    </source>
</evidence>
<evidence type="ECO:0000256" key="1">
    <source>
        <dbReference type="ARBA" id="ARBA00013260"/>
    </source>
</evidence>
<evidence type="ECO:0000256" key="4">
    <source>
        <dbReference type="ARBA" id="ARBA00022884"/>
    </source>
</evidence>
<comment type="function">
    <text evidence="8">Hydrolyzes ribosome-free peptidyl-tRNAs (with 1 or more amino acids incorporated), which drop off the ribosome during protein synthesis, or as a result of ribosome stalling.</text>
</comment>
<evidence type="ECO:0000256" key="3">
    <source>
        <dbReference type="ARBA" id="ARBA00022801"/>
    </source>
</evidence>
<evidence type="ECO:0000313" key="11">
    <source>
        <dbReference type="EMBL" id="TCP68451.1"/>
    </source>
</evidence>
<evidence type="ECO:0000256" key="7">
    <source>
        <dbReference type="ARBA" id="ARBA00050038"/>
    </source>
</evidence>
<dbReference type="EC" id="3.1.1.29" evidence="1 8"/>
<dbReference type="InterPro" id="IPR036416">
    <property type="entry name" value="Pept_tRNA_hydro_sf"/>
</dbReference>
<feature type="active site" description="Proton acceptor" evidence="8">
    <location>
        <position position="19"/>
    </location>
</feature>
<dbReference type="PANTHER" id="PTHR17224">
    <property type="entry name" value="PEPTIDYL-TRNA HYDROLASE"/>
    <property type="match status" value="1"/>
</dbReference>
<organism evidence="11 12">
    <name type="scientific">Heliophilum fasciatum</name>
    <dbReference type="NCBI Taxonomy" id="35700"/>
    <lineage>
        <taxon>Bacteria</taxon>
        <taxon>Bacillati</taxon>
        <taxon>Bacillota</taxon>
        <taxon>Clostridia</taxon>
        <taxon>Eubacteriales</taxon>
        <taxon>Heliobacteriaceae</taxon>
        <taxon>Heliophilum</taxon>
    </lineage>
</organism>
<feature type="binding site" evidence="8">
    <location>
        <position position="14"/>
    </location>
    <ligand>
        <name>tRNA</name>
        <dbReference type="ChEBI" id="CHEBI:17843"/>
    </ligand>
</feature>
<keyword evidence="12" id="KW-1185">Reference proteome</keyword>
<evidence type="ECO:0000256" key="6">
    <source>
        <dbReference type="ARBA" id="ARBA00048707"/>
    </source>
</evidence>